<dbReference type="InterPro" id="IPR033130">
    <property type="entry name" value="RNase_T2_His_AS_2"/>
</dbReference>
<dbReference type="GO" id="GO:0033897">
    <property type="term" value="F:ribonuclease T2 activity"/>
    <property type="evidence" value="ECO:0007669"/>
    <property type="project" value="InterPro"/>
</dbReference>
<keyword evidence="3" id="KW-0732">Signal</keyword>
<dbReference type="Gene3D" id="3.90.730.10">
    <property type="entry name" value="Ribonuclease T2-like"/>
    <property type="match status" value="1"/>
</dbReference>
<dbReference type="GO" id="GO:0006401">
    <property type="term" value="P:RNA catabolic process"/>
    <property type="evidence" value="ECO:0007669"/>
    <property type="project" value="TreeGrafter"/>
</dbReference>
<dbReference type="InterPro" id="IPR036430">
    <property type="entry name" value="RNase_T2-like_sf"/>
</dbReference>
<comment type="similarity">
    <text evidence="1 2">Belongs to the RNase T2 family.</text>
</comment>
<evidence type="ECO:0000256" key="3">
    <source>
        <dbReference type="SAM" id="SignalP"/>
    </source>
</evidence>
<dbReference type="Proteomes" id="UP000220836">
    <property type="component" value="Unassembled WGS sequence"/>
</dbReference>
<dbReference type="PANTHER" id="PTHR11240">
    <property type="entry name" value="RIBONUCLEASE T2"/>
    <property type="match status" value="1"/>
</dbReference>
<dbReference type="Pfam" id="PF00445">
    <property type="entry name" value="Ribonuclease_T2"/>
    <property type="match status" value="1"/>
</dbReference>
<reference evidence="4 5" key="1">
    <citation type="submission" date="2017-05" db="EMBL/GenBank/DDBJ databases">
        <authorList>
            <person name="Song R."/>
            <person name="Chenine A.L."/>
            <person name="Ruprecht R.M."/>
        </authorList>
    </citation>
    <scope>NUCLEOTIDE SEQUENCE [LARGE SCALE GENOMIC DNA]</scope>
    <source>
        <strain evidence="4 5">CECT 8663</strain>
    </source>
</reference>
<accession>A0A238KG94</accession>
<proteinExistence type="inferred from homology"/>
<evidence type="ECO:0000313" key="5">
    <source>
        <dbReference type="Proteomes" id="UP000220836"/>
    </source>
</evidence>
<keyword evidence="4" id="KW-0378">Hydrolase</keyword>
<dbReference type="InterPro" id="IPR018188">
    <property type="entry name" value="RNase_T2_His_AS_1"/>
</dbReference>
<dbReference type="EC" id="3.1.27.6" evidence="4"/>
<dbReference type="EMBL" id="FXYH01000007">
    <property type="protein sequence ID" value="SMX41657.1"/>
    <property type="molecule type" value="Genomic_DNA"/>
</dbReference>
<protein>
    <submittedName>
        <fullName evidence="4">Ribonuclease I</fullName>
        <ecNumber evidence="4">3.1.27.6</ecNumber>
    </submittedName>
</protein>
<dbReference type="PROSITE" id="PS00530">
    <property type="entry name" value="RNASE_T2_1"/>
    <property type="match status" value="1"/>
</dbReference>
<dbReference type="InterPro" id="IPR001568">
    <property type="entry name" value="RNase_T2-like"/>
</dbReference>
<dbReference type="AlphaFoldDB" id="A0A238KG94"/>
<dbReference type="PROSITE" id="PS00531">
    <property type="entry name" value="RNASE_T2_2"/>
    <property type="match status" value="1"/>
</dbReference>
<gene>
    <name evidence="4" type="primary">rna</name>
    <name evidence="4" type="ORF">PEV8663_02324</name>
</gene>
<feature type="chain" id="PRO_5012579375" evidence="3">
    <location>
        <begin position="24"/>
        <end position="216"/>
    </location>
</feature>
<organism evidence="4 5">
    <name type="scientific">Pelagimonas varians</name>
    <dbReference type="NCBI Taxonomy" id="696760"/>
    <lineage>
        <taxon>Bacteria</taxon>
        <taxon>Pseudomonadati</taxon>
        <taxon>Pseudomonadota</taxon>
        <taxon>Alphaproteobacteria</taxon>
        <taxon>Rhodobacterales</taxon>
        <taxon>Roseobacteraceae</taxon>
        <taxon>Pelagimonas</taxon>
    </lineage>
</organism>
<keyword evidence="5" id="KW-1185">Reference proteome</keyword>
<dbReference type="GO" id="GO:0003723">
    <property type="term" value="F:RNA binding"/>
    <property type="evidence" value="ECO:0007669"/>
    <property type="project" value="InterPro"/>
</dbReference>
<evidence type="ECO:0000256" key="2">
    <source>
        <dbReference type="RuleBase" id="RU004328"/>
    </source>
</evidence>
<dbReference type="RefSeq" id="WP_097804818.1">
    <property type="nucleotide sequence ID" value="NZ_FXYH01000007.1"/>
</dbReference>
<name>A0A238KG94_9RHOB</name>
<evidence type="ECO:0000313" key="4">
    <source>
        <dbReference type="EMBL" id="SMX41657.1"/>
    </source>
</evidence>
<evidence type="ECO:0000256" key="1">
    <source>
        <dbReference type="ARBA" id="ARBA00007469"/>
    </source>
</evidence>
<feature type="signal peptide" evidence="3">
    <location>
        <begin position="1"/>
        <end position="23"/>
    </location>
</feature>
<dbReference type="PANTHER" id="PTHR11240:SF22">
    <property type="entry name" value="RIBONUCLEASE T2"/>
    <property type="match status" value="1"/>
</dbReference>
<dbReference type="InterPro" id="IPR039378">
    <property type="entry name" value="RNase_T2_prok"/>
</dbReference>
<dbReference type="CDD" id="cd01062">
    <property type="entry name" value="RNase_T2_prok"/>
    <property type="match status" value="1"/>
</dbReference>
<dbReference type="OrthoDB" id="4720638at2"/>
<dbReference type="SUPFAM" id="SSF55895">
    <property type="entry name" value="Ribonuclease Rh-like"/>
    <property type="match status" value="1"/>
</dbReference>
<sequence length="216" mass="24097">MTFLKTCLAVAAIGATLSGAAIAKGDKSGEFDYYVLAMSWSPNWCEIEGDAKQSEQCDASEDHGWVLHGLWPQFHRGWPSFCPTVERPPSRGMTSEMTDIMGTSGLAWHQWKKHGTCTGLSARAYYDLSREAFESVVRPNVFRKLDKSVKLPASVIEEAFLKDNPDWSKDNLTITCRDGFISEARLCLSKSLKPVPCGRDAIKDCKLKDAQFEPIR</sequence>
<dbReference type="GO" id="GO:0016787">
    <property type="term" value="F:hydrolase activity"/>
    <property type="evidence" value="ECO:0007669"/>
    <property type="project" value="UniProtKB-KW"/>
</dbReference>